<feature type="region of interest" description="Disordered" evidence="1">
    <location>
        <begin position="193"/>
        <end position="221"/>
    </location>
</feature>
<evidence type="ECO:0000313" key="2">
    <source>
        <dbReference type="EMBL" id="KAK2598654.1"/>
    </source>
</evidence>
<evidence type="ECO:0000313" key="3">
    <source>
        <dbReference type="Proteomes" id="UP001265746"/>
    </source>
</evidence>
<sequence>MVAPAEKLNHAIWQEAGKITTPVYPHRLPVSWHPCRVRHERRVSLFGCVQVSSGDVGAFGKQLAYSPDREQLVVIIGICDPGCAADAITDIAAEVAQLDRAWDAVRPDGCLRWAKTVDQVQDPRAREVKISPMLTSEVYAVNWKLRDPGPVVKRRTLPCPRILLEKALWGIKIPFGIPVEPDVNRTKAVVSGATSTSSVKRGREGRPAKARSVLVSSTTTRRPRLAASSRFWPLETTMHSPMPETSPWSRFVGCEGSRATLAPPAFRTPSIATMVRPHFSNSKGT</sequence>
<gene>
    <name evidence="2" type="ORF">N8I77_012049</name>
</gene>
<comment type="caution">
    <text evidence="2">The sequence shown here is derived from an EMBL/GenBank/DDBJ whole genome shotgun (WGS) entry which is preliminary data.</text>
</comment>
<name>A0AAD9S5E2_PHOAM</name>
<dbReference type="AlphaFoldDB" id="A0AAD9S5E2"/>
<evidence type="ECO:0000256" key="1">
    <source>
        <dbReference type="SAM" id="MobiDB-lite"/>
    </source>
</evidence>
<dbReference type="EMBL" id="JAUJFL010000008">
    <property type="protein sequence ID" value="KAK2598654.1"/>
    <property type="molecule type" value="Genomic_DNA"/>
</dbReference>
<dbReference type="Proteomes" id="UP001265746">
    <property type="component" value="Unassembled WGS sequence"/>
</dbReference>
<organism evidence="2 3">
    <name type="scientific">Phomopsis amygdali</name>
    <name type="common">Fusicoccum amygdali</name>
    <dbReference type="NCBI Taxonomy" id="1214568"/>
    <lineage>
        <taxon>Eukaryota</taxon>
        <taxon>Fungi</taxon>
        <taxon>Dikarya</taxon>
        <taxon>Ascomycota</taxon>
        <taxon>Pezizomycotina</taxon>
        <taxon>Sordariomycetes</taxon>
        <taxon>Sordariomycetidae</taxon>
        <taxon>Diaporthales</taxon>
        <taxon>Diaporthaceae</taxon>
        <taxon>Diaporthe</taxon>
    </lineage>
</organism>
<proteinExistence type="predicted"/>
<protein>
    <submittedName>
        <fullName evidence="2">Uncharacterized protein</fullName>
    </submittedName>
</protein>
<reference evidence="2" key="1">
    <citation type="submission" date="2023-06" db="EMBL/GenBank/DDBJ databases">
        <authorList>
            <person name="Noh H."/>
        </authorList>
    </citation>
    <scope>NUCLEOTIDE SEQUENCE</scope>
    <source>
        <strain evidence="2">DUCC20226</strain>
    </source>
</reference>
<keyword evidence="3" id="KW-1185">Reference proteome</keyword>
<accession>A0AAD9S5E2</accession>